<dbReference type="EMBL" id="JARKHS020032211">
    <property type="protein sequence ID" value="KAK8760353.1"/>
    <property type="molecule type" value="Genomic_DNA"/>
</dbReference>
<feature type="compositionally biased region" description="Basic and acidic residues" evidence="1">
    <location>
        <begin position="18"/>
        <end position="33"/>
    </location>
</feature>
<name>A0AAQ4DD13_AMBAM</name>
<comment type="caution">
    <text evidence="2">The sequence shown here is derived from an EMBL/GenBank/DDBJ whole genome shotgun (WGS) entry which is preliminary data.</text>
</comment>
<proteinExistence type="predicted"/>
<keyword evidence="3" id="KW-1185">Reference proteome</keyword>
<feature type="compositionally biased region" description="Low complexity" evidence="1">
    <location>
        <begin position="7"/>
        <end position="17"/>
    </location>
</feature>
<protein>
    <submittedName>
        <fullName evidence="2">Uncharacterized protein</fullName>
    </submittedName>
</protein>
<dbReference type="AlphaFoldDB" id="A0AAQ4DD13"/>
<evidence type="ECO:0000256" key="1">
    <source>
        <dbReference type="SAM" id="MobiDB-lite"/>
    </source>
</evidence>
<evidence type="ECO:0000313" key="2">
    <source>
        <dbReference type="EMBL" id="KAK8760353.1"/>
    </source>
</evidence>
<feature type="region of interest" description="Disordered" evidence="1">
    <location>
        <begin position="1"/>
        <end position="33"/>
    </location>
</feature>
<sequence length="570" mass="64989">MQKLIGSSQSRSLSSASFRERSKDLPHREQKIKSSCKREPVAALLDIGTVLEMSDELSAFPPTPVLIYSTKYRLARNRWLWEFVSSKGYFVHKTRVRETVLRPVLRLYNSVTDVTSDLIAFGYDYGQPTLMVRSRRLAEPYCRLARHTWLQHKMLKRPPELGRLVCVAGVVFTPPYVYEEHLHEIMSQALQAFQELHDHVGFPVVCGLNQHIHDVADFLKKMHTLRDKCRNTVLDVEVESKKRERVLPIQAWPWTDLSMARVPYEADDDDVNVDSGALAAERHELHASRDVSVCLLYRLVLITHSVLQYLVFINVGEPEIVQEPADEVLVVSVRQQLTESVLEMFLDPSTRVVDALFEAIMSRASALVLKGATSKQLRVRTLQQCRLGSAVASWQLATQLLTSIGEAFAAAVLTEVGRDERTHKYCHDCLNLIPRFKDDCLYQVFRALSLRHRKLSLLKAQHTEPLDPLASRAVTVLTKITITYALHLFRTEKVPLKHAYMHEQDLQDDFASFLAYLRGWFSVVVPQPPTSVHKMTGGRLRAFMTDMLVAYYKEVVEPSAGDTRQTAAIE</sequence>
<reference evidence="2 3" key="1">
    <citation type="journal article" date="2023" name="Arcadia Sci">
        <title>De novo assembly of a long-read Amblyomma americanum tick genome.</title>
        <authorList>
            <person name="Chou S."/>
            <person name="Poskanzer K.E."/>
            <person name="Rollins M."/>
            <person name="Thuy-Boun P.S."/>
        </authorList>
    </citation>
    <scope>NUCLEOTIDE SEQUENCE [LARGE SCALE GENOMIC DNA]</scope>
    <source>
        <strain evidence="2">F_SG_1</strain>
        <tissue evidence="2">Salivary glands</tissue>
    </source>
</reference>
<evidence type="ECO:0000313" key="3">
    <source>
        <dbReference type="Proteomes" id="UP001321473"/>
    </source>
</evidence>
<accession>A0AAQ4DD13</accession>
<dbReference type="Proteomes" id="UP001321473">
    <property type="component" value="Unassembled WGS sequence"/>
</dbReference>
<organism evidence="2 3">
    <name type="scientific">Amblyomma americanum</name>
    <name type="common">Lone star tick</name>
    <dbReference type="NCBI Taxonomy" id="6943"/>
    <lineage>
        <taxon>Eukaryota</taxon>
        <taxon>Metazoa</taxon>
        <taxon>Ecdysozoa</taxon>
        <taxon>Arthropoda</taxon>
        <taxon>Chelicerata</taxon>
        <taxon>Arachnida</taxon>
        <taxon>Acari</taxon>
        <taxon>Parasitiformes</taxon>
        <taxon>Ixodida</taxon>
        <taxon>Ixodoidea</taxon>
        <taxon>Ixodidae</taxon>
        <taxon>Amblyomminae</taxon>
        <taxon>Amblyomma</taxon>
    </lineage>
</organism>
<gene>
    <name evidence="2" type="ORF">V5799_028377</name>
</gene>